<dbReference type="InterPro" id="IPR000743">
    <property type="entry name" value="Glyco_hydro_28"/>
</dbReference>
<dbReference type="PANTHER" id="PTHR31339">
    <property type="entry name" value="PECTIN LYASE-RELATED"/>
    <property type="match status" value="1"/>
</dbReference>
<keyword evidence="3 4" id="KW-0326">Glycosidase</keyword>
<sequence length="509" mass="57116">MKRLGFNQKEKTRTMNKIKLLFTAIVMLLVIHVSAKDYYVSDFGAKADGITVNTRTIQGAIDYISEHGGGRLVFGPGNYVTGSIYVKSDVTLHLEYGATILGSTNPFDYVKDPKVKWMSMIFAINQENIGITGKGTINGRGFITANNMMNYIHRGVYKDPLKLDRPNETNRPENIYFRECTNVRITDITLRDPASWNQTYDQCKNLYVDGIYVDSKSYWNNDGIDIVDCDGVILKNSYFDAADDVLCFKSHDANSICQNVVVENCVGRSSANGLKFGTVSRGGFRNFKIKNITIFDTFRSAITFAAVDGGIIENIEVDSVRSINTGNVIFLRIGDRWSKGKKPSMKNITISNVYAEVPIGKPDVGYNYEGPIEDNPRNISPASIVGLPEYRIQDVKLKNIEIVYPGAGNPLYAYRGTSPAELDSIPEMREKYPEFSQWKELPAWGFYVRHADGVEFENVKLVAEKKDYRPSIVIDDVKGATFDNVEFVEPESKGKEQIIQNKSTNVVIK</sequence>
<dbReference type="InterPro" id="IPR012334">
    <property type="entry name" value="Pectin_lyas_fold"/>
</dbReference>
<dbReference type="STRING" id="1168035.SAMN05444280_11946"/>
<dbReference type="Proteomes" id="UP000184050">
    <property type="component" value="Unassembled WGS sequence"/>
</dbReference>
<reference evidence="5 6" key="1">
    <citation type="submission" date="2016-11" db="EMBL/GenBank/DDBJ databases">
        <authorList>
            <person name="Jaros S."/>
            <person name="Januszkiewicz K."/>
            <person name="Wedrychowicz H."/>
        </authorList>
    </citation>
    <scope>NUCLEOTIDE SEQUENCE [LARGE SCALE GENOMIC DNA]</scope>
    <source>
        <strain evidence="5 6">DSM 27063</strain>
    </source>
</reference>
<evidence type="ECO:0000256" key="4">
    <source>
        <dbReference type="RuleBase" id="RU361169"/>
    </source>
</evidence>
<evidence type="ECO:0000313" key="5">
    <source>
        <dbReference type="EMBL" id="SHJ43242.1"/>
    </source>
</evidence>
<accession>A0A1M6J9F4</accession>
<protein>
    <submittedName>
        <fullName evidence="5">Polygalacturonase</fullName>
    </submittedName>
</protein>
<comment type="similarity">
    <text evidence="1 4">Belongs to the glycosyl hydrolase 28 family.</text>
</comment>
<dbReference type="PANTHER" id="PTHR31339:SF9">
    <property type="entry name" value="PLASMIN AND FIBRONECTIN-BINDING PROTEIN A"/>
    <property type="match status" value="1"/>
</dbReference>
<evidence type="ECO:0000256" key="2">
    <source>
        <dbReference type="ARBA" id="ARBA00022801"/>
    </source>
</evidence>
<gene>
    <name evidence="5" type="ORF">SAMN05444280_11946</name>
</gene>
<dbReference type="GO" id="GO:0005975">
    <property type="term" value="P:carbohydrate metabolic process"/>
    <property type="evidence" value="ECO:0007669"/>
    <property type="project" value="InterPro"/>
</dbReference>
<dbReference type="Pfam" id="PF00295">
    <property type="entry name" value="Glyco_hydro_28"/>
    <property type="match status" value="1"/>
</dbReference>
<evidence type="ECO:0000256" key="3">
    <source>
        <dbReference type="ARBA" id="ARBA00023295"/>
    </source>
</evidence>
<dbReference type="InterPro" id="IPR051801">
    <property type="entry name" value="GH28_Enzymes"/>
</dbReference>
<organism evidence="5 6">
    <name type="scientific">Tangfeifania diversioriginum</name>
    <dbReference type="NCBI Taxonomy" id="1168035"/>
    <lineage>
        <taxon>Bacteria</taxon>
        <taxon>Pseudomonadati</taxon>
        <taxon>Bacteroidota</taxon>
        <taxon>Bacteroidia</taxon>
        <taxon>Marinilabiliales</taxon>
        <taxon>Prolixibacteraceae</taxon>
        <taxon>Tangfeifania</taxon>
    </lineage>
</organism>
<keyword evidence="2 4" id="KW-0378">Hydrolase</keyword>
<dbReference type="AlphaFoldDB" id="A0A1M6J9F4"/>
<dbReference type="Gene3D" id="2.160.20.10">
    <property type="entry name" value="Single-stranded right-handed beta-helix, Pectin lyase-like"/>
    <property type="match status" value="1"/>
</dbReference>
<proteinExistence type="inferred from homology"/>
<evidence type="ECO:0000256" key="1">
    <source>
        <dbReference type="ARBA" id="ARBA00008834"/>
    </source>
</evidence>
<evidence type="ECO:0000313" key="6">
    <source>
        <dbReference type="Proteomes" id="UP000184050"/>
    </source>
</evidence>
<keyword evidence="6" id="KW-1185">Reference proteome</keyword>
<name>A0A1M6J9F4_9BACT</name>
<dbReference type="SUPFAM" id="SSF51126">
    <property type="entry name" value="Pectin lyase-like"/>
    <property type="match status" value="1"/>
</dbReference>
<dbReference type="InterPro" id="IPR011050">
    <property type="entry name" value="Pectin_lyase_fold/virulence"/>
</dbReference>
<dbReference type="GO" id="GO:0004650">
    <property type="term" value="F:polygalacturonase activity"/>
    <property type="evidence" value="ECO:0007669"/>
    <property type="project" value="InterPro"/>
</dbReference>
<dbReference type="EMBL" id="FQZE01000019">
    <property type="protein sequence ID" value="SHJ43242.1"/>
    <property type="molecule type" value="Genomic_DNA"/>
</dbReference>